<geneLocation type="plastid" evidence="2"/>
<dbReference type="PROSITE" id="PS51186">
    <property type="entry name" value="GNAT"/>
    <property type="match status" value="1"/>
</dbReference>
<dbReference type="EMBL" id="MG264610">
    <property type="protein sequence ID" value="AUG32719.1"/>
    <property type="molecule type" value="Genomic_DNA"/>
</dbReference>
<proteinExistence type="predicted"/>
<protein>
    <submittedName>
        <fullName evidence="2">Putative ribosomal-protein-alanine acetyltransferase</fullName>
    </submittedName>
</protein>
<organism evidence="2">
    <name type="scientific">Paulinella longichromatophora</name>
    <dbReference type="NCBI Taxonomy" id="1708747"/>
    <lineage>
        <taxon>Eukaryota</taxon>
        <taxon>Sar</taxon>
        <taxon>Rhizaria</taxon>
        <taxon>Cercozoa</taxon>
        <taxon>Imbricatea</taxon>
        <taxon>Silicofilosea</taxon>
        <taxon>Euglyphida</taxon>
        <taxon>Paulinellidae</taxon>
        <taxon>Paulinella</taxon>
    </lineage>
</organism>
<reference evidence="2" key="1">
    <citation type="submission" date="2017-10" db="EMBL/GenBank/DDBJ databases">
        <title>Paulinella longichromatophora chromatophore genome.</title>
        <authorList>
            <person name="Lhee D."/>
            <person name="Yoon H.S."/>
        </authorList>
    </citation>
    <scope>NUCLEOTIDE SEQUENCE</scope>
</reference>
<keyword evidence="2" id="KW-0934">Plastid</keyword>
<evidence type="ECO:0000259" key="1">
    <source>
        <dbReference type="PROSITE" id="PS51186"/>
    </source>
</evidence>
<dbReference type="GO" id="GO:0016747">
    <property type="term" value="F:acyltransferase activity, transferring groups other than amino-acyl groups"/>
    <property type="evidence" value="ECO:0007669"/>
    <property type="project" value="InterPro"/>
</dbReference>
<keyword evidence="2" id="KW-0808">Transferase</keyword>
<feature type="domain" description="N-acetyltransferase" evidence="1">
    <location>
        <begin position="9"/>
        <end position="152"/>
    </location>
</feature>
<dbReference type="AlphaFoldDB" id="A0A2H4ZQC9"/>
<accession>A0A2H4ZQC9</accession>
<sequence length="152" mass="17434">MADICSPLIFAGPLCPEDLSHCMRLDRNNAFSSSWSKDQWEKELEDFMRPCIGIWKGQQLLAIACGWLIIDELHITNINVAEDSRLQGLGYQVASILLDYSRHRQAQYATLEVNTRNVAAIHLYSKLGFSTIGKRFHYYDDGNDAIIQWLRL</sequence>
<dbReference type="InterPro" id="IPR016181">
    <property type="entry name" value="Acyl_CoA_acyltransferase"/>
</dbReference>
<gene>
    <name evidence="2" type="primary">rimI</name>
    <name evidence="2" type="ORF">PLO_746</name>
</gene>
<dbReference type="Gene3D" id="3.40.630.30">
    <property type="match status" value="1"/>
</dbReference>
<dbReference type="SUPFAM" id="SSF55729">
    <property type="entry name" value="Acyl-CoA N-acyltransferases (Nat)"/>
    <property type="match status" value="1"/>
</dbReference>
<dbReference type="Pfam" id="PF00583">
    <property type="entry name" value="Acetyltransf_1"/>
    <property type="match status" value="1"/>
</dbReference>
<evidence type="ECO:0000313" key="2">
    <source>
        <dbReference type="EMBL" id="AUG32719.1"/>
    </source>
</evidence>
<name>A0A2H4ZQC9_9EUKA</name>
<dbReference type="InterPro" id="IPR000182">
    <property type="entry name" value="GNAT_dom"/>
</dbReference>